<dbReference type="Proteomes" id="UP001052655">
    <property type="component" value="Unassembled WGS sequence"/>
</dbReference>
<organism evidence="1 2">
    <name type="scientific">Streptomyces daghestanicus</name>
    <dbReference type="NCBI Taxonomy" id="66885"/>
    <lineage>
        <taxon>Bacteria</taxon>
        <taxon>Bacillati</taxon>
        <taxon>Actinomycetota</taxon>
        <taxon>Actinomycetes</taxon>
        <taxon>Kitasatosporales</taxon>
        <taxon>Streptomycetaceae</taxon>
        <taxon>Streptomyces</taxon>
    </lineage>
</organism>
<evidence type="ECO:0008006" key="3">
    <source>
        <dbReference type="Google" id="ProtNLM"/>
    </source>
</evidence>
<evidence type="ECO:0000313" key="1">
    <source>
        <dbReference type="EMBL" id="GHI30154.1"/>
    </source>
</evidence>
<reference evidence="1" key="1">
    <citation type="submission" date="2024-05" db="EMBL/GenBank/DDBJ databases">
        <title>Whole genome shotgun sequence of Streptomyces daghestanicus NBRC 12762.</title>
        <authorList>
            <person name="Komaki H."/>
            <person name="Tamura T."/>
        </authorList>
    </citation>
    <scope>NUCLEOTIDE SEQUENCE</scope>
    <source>
        <strain evidence="1">NBRC 12762</strain>
    </source>
</reference>
<keyword evidence="2" id="KW-1185">Reference proteome</keyword>
<sequence>MPRTPLPRPALWRTPVRLVGAPAAAGGLLQVPAGMPPSMTVLLVAVPPTAVAESVSDTAGAAVLQTDPPARLRGRVPGVWGSVGAV</sequence>
<dbReference type="EMBL" id="BNDX01000007">
    <property type="protein sequence ID" value="GHI30154.1"/>
    <property type="molecule type" value="Genomic_DNA"/>
</dbReference>
<accession>A0ABQ3PYS7</accession>
<protein>
    <recommendedName>
        <fullName evidence="3">Secreted protein</fullName>
    </recommendedName>
</protein>
<evidence type="ECO:0000313" key="2">
    <source>
        <dbReference type="Proteomes" id="UP001052655"/>
    </source>
</evidence>
<comment type="caution">
    <text evidence="1">The sequence shown here is derived from an EMBL/GenBank/DDBJ whole genome shotgun (WGS) entry which is preliminary data.</text>
</comment>
<gene>
    <name evidence="1" type="ORF">Sdagh_18840</name>
</gene>
<dbReference type="RefSeq" id="WP_372478424.1">
    <property type="nucleotide sequence ID" value="NZ_BMTC01000042.1"/>
</dbReference>
<name>A0ABQ3PYS7_9ACTN</name>
<proteinExistence type="predicted"/>